<organism evidence="9">
    <name type="scientific">Prunella vulgaris</name>
    <name type="common">Common selfheal</name>
    <dbReference type="NCBI Taxonomy" id="39358"/>
    <lineage>
        <taxon>Eukaryota</taxon>
        <taxon>Viridiplantae</taxon>
        <taxon>Streptophyta</taxon>
        <taxon>Embryophyta</taxon>
        <taxon>Tracheophyta</taxon>
        <taxon>Spermatophyta</taxon>
        <taxon>Magnoliopsida</taxon>
        <taxon>eudicotyledons</taxon>
        <taxon>Gunneridae</taxon>
        <taxon>Pentapetalae</taxon>
        <taxon>asterids</taxon>
        <taxon>lamiids</taxon>
        <taxon>Lamiales</taxon>
        <taxon>Lamiaceae</taxon>
        <taxon>Nepetoideae</taxon>
        <taxon>Mentheae</taxon>
        <taxon>Prunellinae</taxon>
        <taxon>Prunella</taxon>
    </lineage>
</organism>
<dbReference type="Pfam" id="PF03936">
    <property type="entry name" value="Terpene_synth_C"/>
    <property type="match status" value="1"/>
</dbReference>
<dbReference type="SUPFAM" id="SSF48576">
    <property type="entry name" value="Terpenoid synthases"/>
    <property type="match status" value="1"/>
</dbReference>
<feature type="domain" description="Terpene synthase N-terminal" evidence="7">
    <location>
        <begin position="74"/>
        <end position="244"/>
    </location>
</feature>
<evidence type="ECO:0000259" key="7">
    <source>
        <dbReference type="Pfam" id="PF01397"/>
    </source>
</evidence>
<dbReference type="InterPro" id="IPR044814">
    <property type="entry name" value="Terpene_cyclase_plant_C1"/>
</dbReference>
<comment type="pathway">
    <text evidence="2">Secondary metabolite biosynthesis; terpenoid biosynthesis.</text>
</comment>
<evidence type="ECO:0000256" key="2">
    <source>
        <dbReference type="ARBA" id="ARBA00004721"/>
    </source>
</evidence>
<comment type="cofactor">
    <cofactor evidence="1">
        <name>Mg(2+)</name>
        <dbReference type="ChEBI" id="CHEBI:18420"/>
    </cofactor>
</comment>
<accession>A0A6B7LF55</accession>
<dbReference type="InterPro" id="IPR008930">
    <property type="entry name" value="Terpenoid_cyclase/PrenylTrfase"/>
</dbReference>
<dbReference type="Gene3D" id="1.10.600.10">
    <property type="entry name" value="Farnesyl Diphosphate Synthase"/>
    <property type="match status" value="1"/>
</dbReference>
<evidence type="ECO:0000256" key="6">
    <source>
        <dbReference type="ARBA" id="ARBA00023239"/>
    </source>
</evidence>
<dbReference type="AlphaFoldDB" id="A0A6B7LF55"/>
<dbReference type="InterPro" id="IPR050148">
    <property type="entry name" value="Terpene_synthase-like"/>
</dbReference>
<protein>
    <submittedName>
        <fullName evidence="9">Terpene synthase 6</fullName>
    </submittedName>
</protein>
<dbReference type="InterPro" id="IPR001906">
    <property type="entry name" value="Terpene_synth_N"/>
</dbReference>
<dbReference type="Pfam" id="PF01397">
    <property type="entry name" value="Terpene_synth"/>
    <property type="match status" value="1"/>
</dbReference>
<evidence type="ECO:0000256" key="5">
    <source>
        <dbReference type="ARBA" id="ARBA00022842"/>
    </source>
</evidence>
<keyword evidence="5" id="KW-0460">Magnesium</keyword>
<dbReference type="PANTHER" id="PTHR31225:SF253">
    <property type="entry name" value="SESQUITERPENE SYNTHASE 31"/>
    <property type="match status" value="1"/>
</dbReference>
<comment type="similarity">
    <text evidence="3">Belongs to the terpene synthase family.</text>
</comment>
<dbReference type="FunFam" id="1.50.10.130:FF:000001">
    <property type="entry name" value="Isoprene synthase, chloroplastic"/>
    <property type="match status" value="1"/>
</dbReference>
<dbReference type="CDD" id="cd00684">
    <property type="entry name" value="Terpene_cyclase_plant_C1"/>
    <property type="match status" value="1"/>
</dbReference>
<proteinExistence type="evidence at transcript level"/>
<keyword evidence="4" id="KW-0479">Metal-binding</keyword>
<dbReference type="GO" id="GO:0016102">
    <property type="term" value="P:diterpenoid biosynthetic process"/>
    <property type="evidence" value="ECO:0007669"/>
    <property type="project" value="InterPro"/>
</dbReference>
<sequence length="600" mass="70528">MISLHMNLCNAVLSIPNANKVATHRLPKLNAHYRTLRHNTTLQRHAFQPSAMMEDSSSSAKKMRPIITPFSPYMWGDIFSTFSFDHQVQQKYTEEIEELKKKARNMLMVATSTQVLILVDALERLGLAYHFEAEIEDKLKQIYAYKDEERNDDLFTTALCFRLLRQHQYHVSENVFEKFVEKDNKLKECHHSDIEGLLCLYEAAQVRVENENVLEEAAAFTRDHLHCMQPLMDSPLKKKVQHALKYPLHRTLGILTLRSHIDIYEEDDSRDELVLRLSKVNFNFLQNIYRNELFELTEWWNKLDLASKVPYFRDRLVECYSWALPYHFEPQYALARLMITKYYTVATALDDTYDNYATFEEIQLFTQALERLNIDEIEMLPHNFLKLIYKCILSFSKEFEEEAEKQGKAYAVPYYIEEMKHVGRGYALEQKWSLKQQIPSFQEYIKNTRITGHMYVSLIIGVTMIKSSTKETIDWVLSDSDIFIYASDVARLLDDLASHQRDSKDGTMLTCMDYYMIEKDVTMQEAQSAFKELIEENWKRVNAAWVDSCTEQSKEIVVQILDLARICEIYYKDEEDLFTYPDQKNLAPIIAGLFLDPILI</sequence>
<dbReference type="EMBL" id="MK272838">
    <property type="protein sequence ID" value="QEV81845.1"/>
    <property type="molecule type" value="mRNA"/>
</dbReference>
<evidence type="ECO:0000313" key="9">
    <source>
        <dbReference type="EMBL" id="QEV81845.1"/>
    </source>
</evidence>
<dbReference type="InterPro" id="IPR008949">
    <property type="entry name" value="Isoprenoid_synthase_dom_sf"/>
</dbReference>
<dbReference type="InterPro" id="IPR005630">
    <property type="entry name" value="Terpene_synthase_metal-bd"/>
</dbReference>
<dbReference type="GO" id="GO:0000287">
    <property type="term" value="F:magnesium ion binding"/>
    <property type="evidence" value="ECO:0007669"/>
    <property type="project" value="InterPro"/>
</dbReference>
<name>A0A6B7LF55_PRUVU</name>
<feature type="domain" description="Terpene synthase metal-binding" evidence="8">
    <location>
        <begin position="302"/>
        <end position="539"/>
    </location>
</feature>
<keyword evidence="6" id="KW-0456">Lyase</keyword>
<reference evidence="9" key="1">
    <citation type="submission" date="2018-12" db="EMBL/GenBank/DDBJ databases">
        <title>Transcriptomic Insight into Terpenoid Biosynthesis in Prunella vulgaris.</title>
        <authorList>
            <person name="Cui G."/>
            <person name="Zhang H."/>
            <person name="Jin B."/>
            <person name="Guo J."/>
            <person name="Bu J."/>
            <person name="Huang L."/>
        </authorList>
    </citation>
    <scope>NUCLEOTIDE SEQUENCE</scope>
    <source>
        <tissue evidence="9">Root</tissue>
    </source>
</reference>
<dbReference type="GO" id="GO:0010333">
    <property type="term" value="F:terpene synthase activity"/>
    <property type="evidence" value="ECO:0007669"/>
    <property type="project" value="InterPro"/>
</dbReference>
<evidence type="ECO:0000259" key="8">
    <source>
        <dbReference type="Pfam" id="PF03936"/>
    </source>
</evidence>
<dbReference type="SFLD" id="SFLDG01019">
    <property type="entry name" value="Terpene_Cyclase_Like_1_C_Termi"/>
    <property type="match status" value="1"/>
</dbReference>
<dbReference type="InterPro" id="IPR036965">
    <property type="entry name" value="Terpene_synth_N_sf"/>
</dbReference>
<dbReference type="InterPro" id="IPR034741">
    <property type="entry name" value="Terpene_cyclase-like_1_C"/>
</dbReference>
<gene>
    <name evidence="9" type="primary">TPS6</name>
</gene>
<dbReference type="PANTHER" id="PTHR31225">
    <property type="entry name" value="OS04G0344100 PROTEIN-RELATED"/>
    <property type="match status" value="1"/>
</dbReference>
<evidence type="ECO:0000256" key="3">
    <source>
        <dbReference type="ARBA" id="ARBA00006333"/>
    </source>
</evidence>
<evidence type="ECO:0000256" key="4">
    <source>
        <dbReference type="ARBA" id="ARBA00022723"/>
    </source>
</evidence>
<dbReference type="SFLD" id="SFLDS00005">
    <property type="entry name" value="Isoprenoid_Synthase_Type_I"/>
    <property type="match status" value="1"/>
</dbReference>
<dbReference type="SUPFAM" id="SSF48239">
    <property type="entry name" value="Terpenoid cyclases/Protein prenyltransferases"/>
    <property type="match status" value="1"/>
</dbReference>
<dbReference type="Gene3D" id="1.50.10.130">
    <property type="entry name" value="Terpene synthase, N-terminal domain"/>
    <property type="match status" value="1"/>
</dbReference>
<evidence type="ECO:0000256" key="1">
    <source>
        <dbReference type="ARBA" id="ARBA00001946"/>
    </source>
</evidence>